<comment type="caution">
    <text evidence="2">The sequence shown here is derived from an EMBL/GenBank/DDBJ whole genome shotgun (WGS) entry which is preliminary data.</text>
</comment>
<evidence type="ECO:0008006" key="4">
    <source>
        <dbReference type="Google" id="ProtNLM"/>
    </source>
</evidence>
<keyword evidence="3" id="KW-1185">Reference proteome</keyword>
<evidence type="ECO:0000313" key="2">
    <source>
        <dbReference type="EMBL" id="MBN7798680.1"/>
    </source>
</evidence>
<evidence type="ECO:0000313" key="3">
    <source>
        <dbReference type="Proteomes" id="UP000664303"/>
    </source>
</evidence>
<dbReference type="RefSeq" id="WP_206562127.1">
    <property type="nucleotide sequence ID" value="NZ_JAFKCZ010000017.1"/>
</dbReference>
<feature type="coiled-coil region" evidence="1">
    <location>
        <begin position="135"/>
        <end position="162"/>
    </location>
</feature>
<reference evidence="2" key="1">
    <citation type="submission" date="2021-02" db="EMBL/GenBank/DDBJ databases">
        <title>PHA producing bacteria isolated from coastal sediment in Guangdong, Shenzhen.</title>
        <authorList>
            <person name="Zheng W."/>
            <person name="Yu S."/>
            <person name="Huang Y."/>
        </authorList>
    </citation>
    <scope>NUCLEOTIDE SEQUENCE</scope>
    <source>
        <strain evidence="2">TN14-10</strain>
    </source>
</reference>
<dbReference type="AlphaFoldDB" id="A0A939DHZ8"/>
<organism evidence="2 3">
    <name type="scientific">Parahaliea mediterranea</name>
    <dbReference type="NCBI Taxonomy" id="651086"/>
    <lineage>
        <taxon>Bacteria</taxon>
        <taxon>Pseudomonadati</taxon>
        <taxon>Pseudomonadota</taxon>
        <taxon>Gammaproteobacteria</taxon>
        <taxon>Cellvibrionales</taxon>
        <taxon>Halieaceae</taxon>
        <taxon>Parahaliea</taxon>
    </lineage>
</organism>
<dbReference type="PROSITE" id="PS51257">
    <property type="entry name" value="PROKAR_LIPOPROTEIN"/>
    <property type="match status" value="1"/>
</dbReference>
<dbReference type="EMBL" id="JAFKCZ010000017">
    <property type="protein sequence ID" value="MBN7798680.1"/>
    <property type="molecule type" value="Genomic_DNA"/>
</dbReference>
<name>A0A939DHZ8_9GAMM</name>
<evidence type="ECO:0000256" key="1">
    <source>
        <dbReference type="SAM" id="Coils"/>
    </source>
</evidence>
<gene>
    <name evidence="2" type="ORF">JYP50_18910</name>
</gene>
<keyword evidence="1" id="KW-0175">Coiled coil</keyword>
<proteinExistence type="predicted"/>
<protein>
    <recommendedName>
        <fullName evidence="4">Lipoprotein</fullName>
    </recommendedName>
</protein>
<sequence length="177" mass="19634">MRSRLGLAALALLAGCQMLPEEPPLREVPRTARPCVTAPATALERWMGEMTSVDKLSQEQAREQLSLMRGAGDSAFERYRYALLNQRIGDGAGWIRARDTLRGLREEGLAEPGLMQLVALLQRFSQAMINADARQQQLAEELLSSQQEREALADKIEALTNIEQTISERKNQGEDGG</sequence>
<dbReference type="Proteomes" id="UP000664303">
    <property type="component" value="Unassembled WGS sequence"/>
</dbReference>
<accession>A0A939DHZ8</accession>